<dbReference type="InterPro" id="IPR036179">
    <property type="entry name" value="Ig-like_dom_sf"/>
</dbReference>
<keyword evidence="6" id="KW-0597">Phosphoprotein</keyword>
<dbReference type="SUPFAM" id="SSF48726">
    <property type="entry name" value="Immunoglobulin"/>
    <property type="match status" value="1"/>
</dbReference>
<feature type="compositionally biased region" description="Basic and acidic residues" evidence="15">
    <location>
        <begin position="543"/>
        <end position="559"/>
    </location>
</feature>
<protein>
    <recommendedName>
        <fullName evidence="12">Nexilin</fullName>
    </recommendedName>
    <alternativeName>
        <fullName evidence="13">F-actin-binding protein</fullName>
    </alternativeName>
</protein>
<evidence type="ECO:0000256" key="13">
    <source>
        <dbReference type="ARBA" id="ARBA00083857"/>
    </source>
</evidence>
<feature type="compositionally biased region" description="Basic and acidic residues" evidence="15">
    <location>
        <begin position="503"/>
        <end position="535"/>
    </location>
</feature>
<evidence type="ECO:0000256" key="12">
    <source>
        <dbReference type="ARBA" id="ARBA00070929"/>
    </source>
</evidence>
<keyword evidence="10" id="KW-0393">Immunoglobulin domain</keyword>
<evidence type="ECO:0000256" key="4">
    <source>
        <dbReference type="ARBA" id="ARBA00011385"/>
    </source>
</evidence>
<dbReference type="Proteomes" id="UP000261560">
    <property type="component" value="Unplaced"/>
</dbReference>
<evidence type="ECO:0000259" key="16">
    <source>
        <dbReference type="PROSITE" id="PS50835"/>
    </source>
</evidence>
<evidence type="ECO:0000256" key="1">
    <source>
        <dbReference type="ARBA" id="ARBA00004216"/>
    </source>
</evidence>
<keyword evidence="7" id="KW-0965">Cell junction</keyword>
<dbReference type="InterPro" id="IPR013783">
    <property type="entry name" value="Ig-like_fold"/>
</dbReference>
<feature type="compositionally biased region" description="Basic and acidic residues" evidence="15">
    <location>
        <begin position="403"/>
        <end position="459"/>
    </location>
</feature>
<dbReference type="Pfam" id="PF07679">
    <property type="entry name" value="I-set"/>
    <property type="match status" value="1"/>
</dbReference>
<dbReference type="InterPro" id="IPR003599">
    <property type="entry name" value="Ig_sub"/>
</dbReference>
<feature type="coiled-coil region" evidence="14">
    <location>
        <begin position="277"/>
        <end position="315"/>
    </location>
</feature>
<dbReference type="SMART" id="SM00409">
    <property type="entry name" value="IG"/>
    <property type="match status" value="1"/>
</dbReference>
<comment type="function">
    <text evidence="11">Involved in regulating cell migration through association with the actin cytoskeleton. Has an essential role in the maintenance of Z line and sarcomere integrity.</text>
</comment>
<feature type="region of interest" description="Disordered" evidence="15">
    <location>
        <begin position="503"/>
        <end position="559"/>
    </location>
</feature>
<sequence length="725" mass="85049">MGSPLAGHMTLVSAGIRPLFLLGPAWLLSSRGDDPGRTLTSPHCPSDLAQIKELLASSDEEEEVKAPKVEKSYVPKITGSVKGKFAEMEKQRQEEERKRMEGERKKREAQDKLEKAKIKKELAQKAAEEGDDTILVRVVPAKASRPPGKIKMNFEDMERSREEELRKKAEEEKKRQYDENRRSFREAKRRSVVEQDEEEKPSERTSVTPGKLKLTFEELEKERQEQRRKQAEEEAKRRLLEEKKAFEEAKLGMGEDEDSTEAAQEDKEEFRPGKLRLSFEELEKQRVEEERKKAEREAQRRMEEERKAFAEARKSMLLDEDDEVLLALVNLEGSKPGKICVSFEELERQRREEEHRKAEEEAKRRLEEEKKLFTEARKSMSPGLDQESSACGDPTLLDDDDEGMFKSDSQEALHPRKLEMNFEELLKEKEEAERRRKAEERKRKLEKEKQEFEQLRQEMGEDEINESSDVVSKEYEELTKLKRTGSIQAKNLKSKFEKIKELTEEEIQKKIEMERERRKAIDDEIKQREAERLKEEEEDEERESTPARSEESPFKQKVDMKARFEQMAKAREEEERRRIEEQKLQRMQFEQQEIDAALQKKKDDDVDDEASIINGSTAFEDEEDPARSGAPWFKKPLKNLSVVDSEPVRFSVKITGEPKPEVTWWFEGEMLQDCEDYQYIERGETYCLYLPETFPEDEGEYMCKAVNSRGTAASTCILTIETYDY</sequence>
<keyword evidence="9" id="KW-0206">Cytoskeleton</keyword>
<name>A0A3B3C2E3_ORYME</name>
<evidence type="ECO:0000256" key="5">
    <source>
        <dbReference type="ARBA" id="ARBA00022490"/>
    </source>
</evidence>
<keyword evidence="5" id="KW-0963">Cytoplasm</keyword>
<dbReference type="AlphaFoldDB" id="A0A3B3C2E3"/>
<feature type="compositionally biased region" description="Basic and acidic residues" evidence="15">
    <location>
        <begin position="152"/>
        <end position="193"/>
    </location>
</feature>
<dbReference type="InterPro" id="IPR013098">
    <property type="entry name" value="Ig_I-set"/>
</dbReference>
<feature type="region of interest" description="Disordered" evidence="15">
    <location>
        <begin position="349"/>
        <end position="368"/>
    </location>
</feature>
<dbReference type="PANTHER" id="PTHR21508">
    <property type="entry name" value="MITOGUARDIN"/>
    <property type="match status" value="1"/>
</dbReference>
<keyword evidence="18" id="KW-1185">Reference proteome</keyword>
<reference evidence="17" key="1">
    <citation type="submission" date="2025-08" db="UniProtKB">
        <authorList>
            <consortium name="Ensembl"/>
        </authorList>
    </citation>
    <scope>IDENTIFICATION</scope>
</reference>
<dbReference type="GeneTree" id="ENSGT00730000111176"/>
<evidence type="ECO:0000256" key="9">
    <source>
        <dbReference type="ARBA" id="ARBA00023212"/>
    </source>
</evidence>
<organism evidence="17 18">
    <name type="scientific">Oryzias melastigma</name>
    <name type="common">Marine medaka</name>
    <dbReference type="NCBI Taxonomy" id="30732"/>
    <lineage>
        <taxon>Eukaryota</taxon>
        <taxon>Metazoa</taxon>
        <taxon>Chordata</taxon>
        <taxon>Craniata</taxon>
        <taxon>Vertebrata</taxon>
        <taxon>Euteleostomi</taxon>
        <taxon>Actinopterygii</taxon>
        <taxon>Neopterygii</taxon>
        <taxon>Teleostei</taxon>
        <taxon>Neoteleostei</taxon>
        <taxon>Acanthomorphata</taxon>
        <taxon>Ovalentaria</taxon>
        <taxon>Atherinomorphae</taxon>
        <taxon>Beloniformes</taxon>
        <taxon>Adrianichthyidae</taxon>
        <taxon>Oryziinae</taxon>
        <taxon>Oryzias</taxon>
    </lineage>
</organism>
<dbReference type="GO" id="GO:0008053">
    <property type="term" value="P:mitochondrial fusion"/>
    <property type="evidence" value="ECO:0007669"/>
    <property type="project" value="TreeGrafter"/>
</dbReference>
<evidence type="ECO:0000256" key="2">
    <source>
        <dbReference type="ARBA" id="ARBA00004245"/>
    </source>
</evidence>
<evidence type="ECO:0000256" key="8">
    <source>
        <dbReference type="ARBA" id="ARBA00023203"/>
    </source>
</evidence>
<reference evidence="17" key="2">
    <citation type="submission" date="2025-09" db="UniProtKB">
        <authorList>
            <consortium name="Ensembl"/>
        </authorList>
    </citation>
    <scope>IDENTIFICATION</scope>
</reference>
<feature type="region of interest" description="Disordered" evidence="15">
    <location>
        <begin position="84"/>
        <end position="275"/>
    </location>
</feature>
<feature type="compositionally biased region" description="Basic and acidic residues" evidence="15">
    <location>
        <begin position="84"/>
        <end position="128"/>
    </location>
</feature>
<keyword evidence="14" id="KW-0175">Coiled coil</keyword>
<dbReference type="Ensembl" id="ENSOMET00000019371.1">
    <property type="protein sequence ID" value="ENSOMEP00000012111.1"/>
    <property type="gene ID" value="ENSOMEG00000013525.1"/>
</dbReference>
<dbReference type="GO" id="GO:0005912">
    <property type="term" value="C:adherens junction"/>
    <property type="evidence" value="ECO:0007669"/>
    <property type="project" value="UniProtKB-SubCell"/>
</dbReference>
<dbReference type="Gene3D" id="2.60.40.10">
    <property type="entry name" value="Immunoglobulins"/>
    <property type="match status" value="1"/>
</dbReference>
<comment type="subunit">
    <text evidence="4">Interacts with F-actin.</text>
</comment>
<accession>A0A3B3C2E3</accession>
<feature type="region of interest" description="Disordered" evidence="15">
    <location>
        <begin position="375"/>
        <end position="471"/>
    </location>
</feature>
<evidence type="ECO:0000256" key="6">
    <source>
        <dbReference type="ARBA" id="ARBA00022553"/>
    </source>
</evidence>
<evidence type="ECO:0000313" key="17">
    <source>
        <dbReference type="Ensembl" id="ENSOMEP00000012111.1"/>
    </source>
</evidence>
<evidence type="ECO:0000256" key="10">
    <source>
        <dbReference type="ARBA" id="ARBA00023319"/>
    </source>
</evidence>
<dbReference type="GO" id="GO:0030018">
    <property type="term" value="C:Z disc"/>
    <property type="evidence" value="ECO:0007669"/>
    <property type="project" value="UniProtKB-SubCell"/>
</dbReference>
<evidence type="ECO:0000256" key="11">
    <source>
        <dbReference type="ARBA" id="ARBA00058759"/>
    </source>
</evidence>
<comment type="subcellular location">
    <subcellularLocation>
        <location evidence="3">Cell junction</location>
        <location evidence="3">Adherens junction</location>
    </subcellularLocation>
    <subcellularLocation>
        <location evidence="2">Cytoplasm</location>
        <location evidence="2">Cytoskeleton</location>
    </subcellularLocation>
    <subcellularLocation>
        <location evidence="1">Cytoplasm</location>
        <location evidence="1">Myofibril</location>
        <location evidence="1">Sarcomere</location>
        <location evidence="1">Z line</location>
    </subcellularLocation>
</comment>
<keyword evidence="8" id="KW-0009">Actin-binding</keyword>
<dbReference type="InterPro" id="IPR007110">
    <property type="entry name" value="Ig-like_dom"/>
</dbReference>
<dbReference type="PROSITE" id="PS50835">
    <property type="entry name" value="IG_LIKE"/>
    <property type="match status" value="1"/>
</dbReference>
<feature type="compositionally biased region" description="Basic and acidic residues" evidence="15">
    <location>
        <begin position="214"/>
        <end position="250"/>
    </location>
</feature>
<evidence type="ECO:0000256" key="15">
    <source>
        <dbReference type="SAM" id="MobiDB-lite"/>
    </source>
</evidence>
<evidence type="ECO:0000256" key="7">
    <source>
        <dbReference type="ARBA" id="ARBA00022949"/>
    </source>
</evidence>
<dbReference type="GO" id="GO:0005856">
    <property type="term" value="C:cytoskeleton"/>
    <property type="evidence" value="ECO:0007669"/>
    <property type="project" value="UniProtKB-SubCell"/>
</dbReference>
<dbReference type="PANTHER" id="PTHR21508:SF4">
    <property type="entry name" value="MITOGUARDIN 2"/>
    <property type="match status" value="1"/>
</dbReference>
<evidence type="ECO:0000256" key="14">
    <source>
        <dbReference type="SAM" id="Coils"/>
    </source>
</evidence>
<feature type="domain" description="Ig-like" evidence="16">
    <location>
        <begin position="625"/>
        <end position="719"/>
    </location>
</feature>
<dbReference type="GO" id="GO:0003779">
    <property type="term" value="F:actin binding"/>
    <property type="evidence" value="ECO:0007669"/>
    <property type="project" value="UniProtKB-KW"/>
</dbReference>
<evidence type="ECO:0000313" key="18">
    <source>
        <dbReference type="Proteomes" id="UP000261560"/>
    </source>
</evidence>
<proteinExistence type="predicted"/>
<feature type="compositionally biased region" description="Basic and acidic residues" evidence="15">
    <location>
        <begin position="264"/>
        <end position="275"/>
    </location>
</feature>
<dbReference type="FunFam" id="2.60.40.10:FF:000164">
    <property type="entry name" value="nexilin isoform X1"/>
    <property type="match status" value="1"/>
</dbReference>
<evidence type="ECO:0000256" key="3">
    <source>
        <dbReference type="ARBA" id="ARBA00004536"/>
    </source>
</evidence>